<dbReference type="InterPro" id="IPR010982">
    <property type="entry name" value="Lambda_DNA-bd_dom_sf"/>
</dbReference>
<keyword evidence="3" id="KW-0804">Transcription</keyword>
<evidence type="ECO:0000256" key="2">
    <source>
        <dbReference type="ARBA" id="ARBA00023125"/>
    </source>
</evidence>
<evidence type="ECO:0000256" key="3">
    <source>
        <dbReference type="ARBA" id="ARBA00023163"/>
    </source>
</evidence>
<dbReference type="Pfam" id="PF13377">
    <property type="entry name" value="Peripla_BP_3"/>
    <property type="match status" value="1"/>
</dbReference>
<name>A0ABQ1IRF9_9GAMM</name>
<evidence type="ECO:0000256" key="1">
    <source>
        <dbReference type="ARBA" id="ARBA00023015"/>
    </source>
</evidence>
<dbReference type="RefSeq" id="WP_188630288.1">
    <property type="nucleotide sequence ID" value="NZ_BMKE01000019.1"/>
</dbReference>
<dbReference type="InterPro" id="IPR000843">
    <property type="entry name" value="HTH_LacI"/>
</dbReference>
<evidence type="ECO:0000259" key="4">
    <source>
        <dbReference type="PROSITE" id="PS50932"/>
    </source>
</evidence>
<dbReference type="InterPro" id="IPR046335">
    <property type="entry name" value="LacI/GalR-like_sensor"/>
</dbReference>
<organism evidence="5 6">
    <name type="scientific">Oceanisphaera marina</name>
    <dbReference type="NCBI Taxonomy" id="2017550"/>
    <lineage>
        <taxon>Bacteria</taxon>
        <taxon>Pseudomonadati</taxon>
        <taxon>Pseudomonadota</taxon>
        <taxon>Gammaproteobacteria</taxon>
        <taxon>Aeromonadales</taxon>
        <taxon>Aeromonadaceae</taxon>
        <taxon>Oceanisphaera</taxon>
    </lineage>
</organism>
<evidence type="ECO:0000313" key="6">
    <source>
        <dbReference type="Proteomes" id="UP000646152"/>
    </source>
</evidence>
<reference evidence="6" key="1">
    <citation type="journal article" date="2019" name="Int. J. Syst. Evol. Microbiol.">
        <title>The Global Catalogue of Microorganisms (GCM) 10K type strain sequencing project: providing services to taxonomists for standard genome sequencing and annotation.</title>
        <authorList>
            <consortium name="The Broad Institute Genomics Platform"/>
            <consortium name="The Broad Institute Genome Sequencing Center for Infectious Disease"/>
            <person name="Wu L."/>
            <person name="Ma J."/>
        </authorList>
    </citation>
    <scope>NUCLEOTIDE SEQUENCE [LARGE SCALE GENOMIC DNA]</scope>
    <source>
        <strain evidence="6">CGMCC 1.15923</strain>
    </source>
</reference>
<dbReference type="SUPFAM" id="SSF53822">
    <property type="entry name" value="Periplasmic binding protein-like I"/>
    <property type="match status" value="1"/>
</dbReference>
<sequence length="340" mass="36816">MATIKDVAREAQVSTSTVSHVLNKTRFVSPEITLRVERAIQDLHYAPSALARSLKVNETRTLGMLVTSSANPFFAEVVQGVEQRCFELGYSLALCNTQDDKARLNSNMEMLLQKRVDGIILMCTQLELGAGIFDRYPNIPLVLADWGPQDMVADIIQDGGQLGGQLATEHLIGLGHRHIGCITGPGGKRAADERLAGFKAAMDHAGLTVRDEWICEGDFELAGGNSAMNALLSLPERPTAMFIANDMMAMGALRALADAGINVPGQMSIVGYDNIELAHYLVPSLTSVEQPKTSMGALAVDTLLSRIKNPDSPRRVLTLTPELVIRDSSQAYVEGIGNWE</sequence>
<feature type="domain" description="HTH lacI-type" evidence="4">
    <location>
        <begin position="2"/>
        <end position="56"/>
    </location>
</feature>
<dbReference type="InterPro" id="IPR028082">
    <property type="entry name" value="Peripla_BP_I"/>
</dbReference>
<accession>A0ABQ1IRF9</accession>
<dbReference type="SUPFAM" id="SSF47413">
    <property type="entry name" value="lambda repressor-like DNA-binding domains"/>
    <property type="match status" value="1"/>
</dbReference>
<dbReference type="PANTHER" id="PTHR30146:SF145">
    <property type="entry name" value="RIBOSE OPERON REPRESSOR"/>
    <property type="match status" value="1"/>
</dbReference>
<dbReference type="PANTHER" id="PTHR30146">
    <property type="entry name" value="LACI-RELATED TRANSCRIPTIONAL REPRESSOR"/>
    <property type="match status" value="1"/>
</dbReference>
<keyword evidence="2" id="KW-0238">DNA-binding</keyword>
<gene>
    <name evidence="5" type="primary">rbsR</name>
    <name evidence="5" type="ORF">GCM10011502_23150</name>
</gene>
<dbReference type="EMBL" id="BMKE01000019">
    <property type="protein sequence ID" value="GGB49242.1"/>
    <property type="molecule type" value="Genomic_DNA"/>
</dbReference>
<dbReference type="PROSITE" id="PS00356">
    <property type="entry name" value="HTH_LACI_1"/>
    <property type="match status" value="1"/>
</dbReference>
<dbReference type="CDD" id="cd01392">
    <property type="entry name" value="HTH_LacI"/>
    <property type="match status" value="1"/>
</dbReference>
<dbReference type="Pfam" id="PF00356">
    <property type="entry name" value="LacI"/>
    <property type="match status" value="1"/>
</dbReference>
<comment type="caution">
    <text evidence="5">The sequence shown here is derived from an EMBL/GenBank/DDBJ whole genome shotgun (WGS) entry which is preliminary data.</text>
</comment>
<dbReference type="PRINTS" id="PR00036">
    <property type="entry name" value="HTHLACI"/>
</dbReference>
<dbReference type="Gene3D" id="1.10.260.40">
    <property type="entry name" value="lambda repressor-like DNA-binding domains"/>
    <property type="match status" value="1"/>
</dbReference>
<protein>
    <submittedName>
        <fullName evidence="5">LacI family transcriptional regulator</fullName>
    </submittedName>
</protein>
<proteinExistence type="predicted"/>
<dbReference type="SMART" id="SM00354">
    <property type="entry name" value="HTH_LACI"/>
    <property type="match status" value="1"/>
</dbReference>
<keyword evidence="1" id="KW-0805">Transcription regulation</keyword>
<dbReference type="PROSITE" id="PS50932">
    <property type="entry name" value="HTH_LACI_2"/>
    <property type="match status" value="1"/>
</dbReference>
<dbReference type="Proteomes" id="UP000646152">
    <property type="component" value="Unassembled WGS sequence"/>
</dbReference>
<keyword evidence="6" id="KW-1185">Reference proteome</keyword>
<evidence type="ECO:0000313" key="5">
    <source>
        <dbReference type="EMBL" id="GGB49242.1"/>
    </source>
</evidence>
<dbReference type="Gene3D" id="3.40.50.2300">
    <property type="match status" value="2"/>
</dbReference>